<dbReference type="InterPro" id="IPR011333">
    <property type="entry name" value="SKP1/BTB/POZ_sf"/>
</dbReference>
<dbReference type="AlphaFoldDB" id="A0A8S1IR35"/>
<dbReference type="PANTHER" id="PTHR22744">
    <property type="entry name" value="HELIX LOOP HELIX PROTEIN 21-RELATED"/>
    <property type="match status" value="1"/>
</dbReference>
<dbReference type="CDD" id="cd18186">
    <property type="entry name" value="BTB_POZ_ZBTB_KLHL-like"/>
    <property type="match status" value="1"/>
</dbReference>
<sequence length="317" mass="35458">MAEAEASQAGDHWYMPGTVEYSNLCDVVLVVQGQKLPVHSGVLALHSQFFCRMLSDLTASGECTKEDGRTVITLDKAVGADEARLMLAVAYGRRTKLTTAREAWSMVHLGDKYEMAPLFRATEEKLCELEDSLYFIKREADWSVSGACSEAPPEADGEDDCLNAARWLGVADRLAMHDLKRKCQRVIMRDMIEGMQPSPMRPELDAAMDALNAHNVAPRSVCEIFGAFMRLDRPSALKCDNCQAAQALAQLFCTSCHRKGMAHDGRKDFRCLSCSVRRPLSQLYCYSCQYTGRLRCETSTNNKDDVYTALKELQLER</sequence>
<comment type="caution">
    <text evidence="3">The sequence shown here is derived from an EMBL/GenBank/DDBJ whole genome shotgun (WGS) entry which is preliminary data.</text>
</comment>
<evidence type="ECO:0000313" key="3">
    <source>
        <dbReference type="EMBL" id="CAD7697276.1"/>
    </source>
</evidence>
<protein>
    <recommendedName>
        <fullName evidence="2">BTB domain-containing protein</fullName>
    </recommendedName>
</protein>
<reference evidence="3" key="1">
    <citation type="submission" date="2020-12" db="EMBL/GenBank/DDBJ databases">
        <authorList>
            <person name="Iha C."/>
        </authorList>
    </citation>
    <scope>NUCLEOTIDE SEQUENCE</scope>
</reference>
<dbReference type="Gene3D" id="3.30.710.10">
    <property type="entry name" value="Potassium Channel Kv1.1, Chain A"/>
    <property type="match status" value="1"/>
</dbReference>
<dbReference type="Pfam" id="PF00651">
    <property type="entry name" value="BTB"/>
    <property type="match status" value="1"/>
</dbReference>
<evidence type="ECO:0000259" key="2">
    <source>
        <dbReference type="PROSITE" id="PS50097"/>
    </source>
</evidence>
<proteinExistence type="predicted"/>
<evidence type="ECO:0000256" key="1">
    <source>
        <dbReference type="ARBA" id="ARBA00004906"/>
    </source>
</evidence>
<dbReference type="OrthoDB" id="684045at2759"/>
<evidence type="ECO:0000313" key="4">
    <source>
        <dbReference type="Proteomes" id="UP000708148"/>
    </source>
</evidence>
<dbReference type="InterPro" id="IPR000210">
    <property type="entry name" value="BTB/POZ_dom"/>
</dbReference>
<dbReference type="SMART" id="SM00225">
    <property type="entry name" value="BTB"/>
    <property type="match status" value="1"/>
</dbReference>
<keyword evidence="4" id="KW-1185">Reference proteome</keyword>
<dbReference type="Proteomes" id="UP000708148">
    <property type="component" value="Unassembled WGS sequence"/>
</dbReference>
<feature type="domain" description="BTB" evidence="2">
    <location>
        <begin position="25"/>
        <end position="99"/>
    </location>
</feature>
<accession>A0A8S1IR35</accession>
<dbReference type="PROSITE" id="PS50097">
    <property type="entry name" value="BTB"/>
    <property type="match status" value="1"/>
</dbReference>
<gene>
    <name evidence="3" type="ORF">OSTQU699_LOCUS2637</name>
</gene>
<dbReference type="SUPFAM" id="SSF54695">
    <property type="entry name" value="POZ domain"/>
    <property type="match status" value="1"/>
</dbReference>
<comment type="pathway">
    <text evidence="1">Protein modification; protein ubiquitination.</text>
</comment>
<organism evidence="3 4">
    <name type="scientific">Ostreobium quekettii</name>
    <dbReference type="NCBI Taxonomy" id="121088"/>
    <lineage>
        <taxon>Eukaryota</taxon>
        <taxon>Viridiplantae</taxon>
        <taxon>Chlorophyta</taxon>
        <taxon>core chlorophytes</taxon>
        <taxon>Ulvophyceae</taxon>
        <taxon>TCBD clade</taxon>
        <taxon>Bryopsidales</taxon>
        <taxon>Ostreobineae</taxon>
        <taxon>Ostreobiaceae</taxon>
        <taxon>Ostreobium</taxon>
    </lineage>
</organism>
<name>A0A8S1IR35_9CHLO</name>
<dbReference type="EMBL" id="CAJHUC010000634">
    <property type="protein sequence ID" value="CAD7697276.1"/>
    <property type="molecule type" value="Genomic_DNA"/>
</dbReference>
<dbReference type="PANTHER" id="PTHR22744:SF17">
    <property type="entry name" value="BTB DOMAIN-CONTAINING PROTEIN"/>
    <property type="match status" value="1"/>
</dbReference>